<dbReference type="CDD" id="cd07012">
    <property type="entry name" value="PBP2_Bug_TTT"/>
    <property type="match status" value="1"/>
</dbReference>
<dbReference type="PANTHER" id="PTHR42928:SF5">
    <property type="entry name" value="BLR1237 PROTEIN"/>
    <property type="match status" value="1"/>
</dbReference>
<dbReference type="Pfam" id="PF03401">
    <property type="entry name" value="TctC"/>
    <property type="match status" value="1"/>
</dbReference>
<dbReference type="PATRIC" id="fig|1424334.3.peg.482"/>
<comment type="caution">
    <text evidence="2">The sequence shown here is derived from an EMBL/GenBank/DDBJ whole genome shotgun (WGS) entry which is preliminary data.</text>
</comment>
<dbReference type="PIRSF" id="PIRSF017082">
    <property type="entry name" value="YflP"/>
    <property type="match status" value="1"/>
</dbReference>
<proteinExistence type="inferred from homology"/>
<evidence type="ECO:0000256" key="1">
    <source>
        <dbReference type="ARBA" id="ARBA00006987"/>
    </source>
</evidence>
<dbReference type="PANTHER" id="PTHR42928">
    <property type="entry name" value="TRICARBOXYLATE-BINDING PROTEIN"/>
    <property type="match status" value="1"/>
</dbReference>
<sequence>MAALPFTSGVFAATPDAAGYPKKPIKIVVPFAPGGPTDLMARAISRPMSESLGQTVVVINKPGGTGVIALSEVHNAPADGYTLAFPSIQAVTTPALRSDFPFDMTKDFTGVSVVGYISHLLVVNEKLPANNLTEFIELVKANPSKYFYGSSGNGSSGHLAMEMFKDRAGITLEHTPYKGAAPAIQDLLSGRIHAVFLDTTVALPLVKDKKIKVLAVPTAERSKLLPEVPTIAEQGFPGFAIHPWYGLLARAGTDPAIIQKLNEHVKKALADPQVAETFSSLGIEPGGNSPEAFNQLISEDLKTWDNIAKKLDLKIQ</sequence>
<evidence type="ECO:0000313" key="3">
    <source>
        <dbReference type="Proteomes" id="UP000018733"/>
    </source>
</evidence>
<dbReference type="Gene3D" id="3.40.190.10">
    <property type="entry name" value="Periplasmic binding protein-like II"/>
    <property type="match status" value="1"/>
</dbReference>
<dbReference type="SUPFAM" id="SSF53850">
    <property type="entry name" value="Periplasmic binding protein-like II"/>
    <property type="match status" value="1"/>
</dbReference>
<keyword evidence="3" id="KW-1185">Reference proteome</keyword>
<dbReference type="InterPro" id="IPR042100">
    <property type="entry name" value="Bug_dom1"/>
</dbReference>
<protein>
    <submittedName>
        <fullName evidence="2">MFS transporter</fullName>
    </submittedName>
</protein>
<comment type="similarity">
    <text evidence="1">Belongs to the UPF0065 (bug) family.</text>
</comment>
<dbReference type="HOGENOM" id="CLU_045683_0_0_4"/>
<reference evidence="2 3" key="1">
    <citation type="journal article" date="2014" name="Genome Announc.">
        <title>Draft Genome Sequence of Advenella kashmirensis Strain W13003, a Polycyclic Aromatic Hydrocarbon-Degrading Bacterium.</title>
        <authorList>
            <person name="Wang X."/>
            <person name="Jin D."/>
            <person name="Zhou L."/>
            <person name="Wu L."/>
            <person name="An W."/>
            <person name="Zhao L."/>
        </authorList>
    </citation>
    <scope>NUCLEOTIDE SEQUENCE [LARGE SCALE GENOMIC DNA]</scope>
    <source>
        <strain evidence="2 3">W13003</strain>
    </source>
</reference>
<dbReference type="Proteomes" id="UP000018733">
    <property type="component" value="Unassembled WGS sequence"/>
</dbReference>
<dbReference type="InterPro" id="IPR005064">
    <property type="entry name" value="BUG"/>
</dbReference>
<dbReference type="EMBL" id="AYXT01000001">
    <property type="protein sequence ID" value="ETF04053.1"/>
    <property type="molecule type" value="Genomic_DNA"/>
</dbReference>
<dbReference type="eggNOG" id="COG3181">
    <property type="taxonomic scope" value="Bacteria"/>
</dbReference>
<gene>
    <name evidence="2" type="ORF">W822_02415</name>
</gene>
<evidence type="ECO:0000313" key="2">
    <source>
        <dbReference type="EMBL" id="ETF04053.1"/>
    </source>
</evidence>
<dbReference type="AlphaFoldDB" id="V8QXI5"/>
<dbReference type="Gene3D" id="3.40.190.150">
    <property type="entry name" value="Bordetella uptake gene, domain 1"/>
    <property type="match status" value="1"/>
</dbReference>
<name>V8QXI5_9BURK</name>
<organism evidence="2 3">
    <name type="scientific">Advenella kashmirensis W13003</name>
    <dbReference type="NCBI Taxonomy" id="1424334"/>
    <lineage>
        <taxon>Bacteria</taxon>
        <taxon>Pseudomonadati</taxon>
        <taxon>Pseudomonadota</taxon>
        <taxon>Betaproteobacteria</taxon>
        <taxon>Burkholderiales</taxon>
        <taxon>Alcaligenaceae</taxon>
    </lineage>
</organism>
<accession>V8QXI5</accession>
<dbReference type="STRING" id="1424334.W822_02415"/>